<organism evidence="2 3">
    <name type="scientific">Phytophthora cactorum</name>
    <dbReference type="NCBI Taxonomy" id="29920"/>
    <lineage>
        <taxon>Eukaryota</taxon>
        <taxon>Sar</taxon>
        <taxon>Stramenopiles</taxon>
        <taxon>Oomycota</taxon>
        <taxon>Peronosporomycetes</taxon>
        <taxon>Peronosporales</taxon>
        <taxon>Peronosporaceae</taxon>
        <taxon>Phytophthora</taxon>
    </lineage>
</organism>
<feature type="signal peptide" evidence="1">
    <location>
        <begin position="1"/>
        <end position="41"/>
    </location>
</feature>
<dbReference type="Proteomes" id="UP000688947">
    <property type="component" value="Unassembled WGS sequence"/>
</dbReference>
<dbReference type="AlphaFoldDB" id="A0A8T1TLU5"/>
<evidence type="ECO:0000256" key="1">
    <source>
        <dbReference type="SAM" id="SignalP"/>
    </source>
</evidence>
<name>A0A8T1TLU5_9STRA</name>
<dbReference type="EMBL" id="JAENGZ010002305">
    <property type="protein sequence ID" value="KAG6944169.1"/>
    <property type="molecule type" value="Genomic_DNA"/>
</dbReference>
<accession>A0A8T1TLU5</accession>
<evidence type="ECO:0000313" key="2">
    <source>
        <dbReference type="EMBL" id="KAG6944169.1"/>
    </source>
</evidence>
<evidence type="ECO:0008006" key="4">
    <source>
        <dbReference type="Google" id="ProtNLM"/>
    </source>
</evidence>
<keyword evidence="1" id="KW-0732">Signal</keyword>
<feature type="chain" id="PRO_5035940235" description="Secreted protein" evidence="1">
    <location>
        <begin position="42"/>
        <end position="78"/>
    </location>
</feature>
<comment type="caution">
    <text evidence="2">The sequence shown here is derived from an EMBL/GenBank/DDBJ whole genome shotgun (WGS) entry which is preliminary data.</text>
</comment>
<gene>
    <name evidence="2" type="ORF">JG687_00018007</name>
</gene>
<proteinExistence type="predicted"/>
<reference evidence="2" key="1">
    <citation type="submission" date="2021-01" db="EMBL/GenBank/DDBJ databases">
        <title>Phytophthora aleatoria, a newly-described species from Pinus radiata is distinct from Phytophthora cactorum isolates based on comparative genomics.</title>
        <authorList>
            <person name="Mcdougal R."/>
            <person name="Panda P."/>
            <person name="Williams N."/>
            <person name="Studholme D.J."/>
        </authorList>
    </citation>
    <scope>NUCLEOTIDE SEQUENCE</scope>
    <source>
        <strain evidence="2">NZFS 3830</strain>
    </source>
</reference>
<evidence type="ECO:0000313" key="3">
    <source>
        <dbReference type="Proteomes" id="UP000688947"/>
    </source>
</evidence>
<sequence>MERIGSSVCEAGQQCITKEVRAAWLCCLWVAAFCLHSSVPGATPNVPPTRYRRSYSGATTSCHPSSTITGKCTNICAR</sequence>
<protein>
    <recommendedName>
        <fullName evidence="4">Secreted protein</fullName>
    </recommendedName>
</protein>